<dbReference type="Proteomes" id="UP001377972">
    <property type="component" value="Unassembled WGS sequence"/>
</dbReference>
<keyword evidence="3" id="KW-1185">Reference proteome</keyword>
<protein>
    <recommendedName>
        <fullName evidence="4">Cxxc_20_cxxc protein</fullName>
    </recommendedName>
</protein>
<comment type="caution">
    <text evidence="2">The sequence shown here is derived from an EMBL/GenBank/DDBJ whole genome shotgun (WGS) entry which is preliminary data.</text>
</comment>
<dbReference type="RefSeq" id="WP_138600501.1">
    <property type="nucleotide sequence ID" value="NZ_JAQPZS010000001.1"/>
</dbReference>
<proteinExistence type="predicted"/>
<name>A0ABU8SPB6_9GAMM</name>
<dbReference type="EMBL" id="JAQPZS010000001">
    <property type="protein sequence ID" value="MEJ6494431.1"/>
    <property type="molecule type" value="Genomic_DNA"/>
</dbReference>
<accession>A0ABU8SPB6</accession>
<keyword evidence="1" id="KW-1133">Transmembrane helix</keyword>
<reference evidence="2 3" key="1">
    <citation type="submission" date="2023-01" db="EMBL/GenBank/DDBJ databases">
        <title>Trichodesmium-associated heterotrophic epibiont bacteria.</title>
        <authorList>
            <person name="Cleveland C.S."/>
            <person name="Webb E.A."/>
        </authorList>
    </citation>
    <scope>NUCLEOTIDE SEQUENCE [LARGE SCALE GENOMIC DNA]</scope>
    <source>
        <strain evidence="2 3">USCH2</strain>
    </source>
</reference>
<feature type="transmembrane region" description="Helical" evidence="1">
    <location>
        <begin position="70"/>
        <end position="91"/>
    </location>
</feature>
<keyword evidence="1" id="KW-0472">Membrane</keyword>
<gene>
    <name evidence="2" type="ORF">PQI24_00210</name>
</gene>
<sequence length="103" mass="11546">MKLTCPNCKTIIATKDIKKVNTNSLFIENQCPSCQAWFCLNKTQTILKISGIFLLLITSLLNIFNIKAEYSLAFSVIGFIGIFVALIITFFGKYDAVKNKKSN</sequence>
<keyword evidence="1" id="KW-0812">Transmembrane</keyword>
<organism evidence="2 3">
    <name type="scientific">Pseudoalteromonas lipolytica</name>
    <dbReference type="NCBI Taxonomy" id="570156"/>
    <lineage>
        <taxon>Bacteria</taxon>
        <taxon>Pseudomonadati</taxon>
        <taxon>Pseudomonadota</taxon>
        <taxon>Gammaproteobacteria</taxon>
        <taxon>Alteromonadales</taxon>
        <taxon>Pseudoalteromonadaceae</taxon>
        <taxon>Pseudoalteromonas</taxon>
    </lineage>
</organism>
<feature type="transmembrane region" description="Helical" evidence="1">
    <location>
        <begin position="45"/>
        <end position="64"/>
    </location>
</feature>
<evidence type="ECO:0000313" key="2">
    <source>
        <dbReference type="EMBL" id="MEJ6494431.1"/>
    </source>
</evidence>
<evidence type="ECO:0000256" key="1">
    <source>
        <dbReference type="SAM" id="Phobius"/>
    </source>
</evidence>
<evidence type="ECO:0008006" key="4">
    <source>
        <dbReference type="Google" id="ProtNLM"/>
    </source>
</evidence>
<evidence type="ECO:0000313" key="3">
    <source>
        <dbReference type="Proteomes" id="UP001377972"/>
    </source>
</evidence>